<keyword evidence="1" id="KW-0812">Transmembrane</keyword>
<dbReference type="Proteomes" id="UP000002383">
    <property type="component" value="Chromosome"/>
</dbReference>
<dbReference type="InterPro" id="IPR005572">
    <property type="entry name" value="Anti-sigma_E_RseA_N"/>
</dbReference>
<dbReference type="RefSeq" id="WP_012637654.1">
    <property type="nucleotide sequence ID" value="NC_011901.1"/>
</dbReference>
<evidence type="ECO:0000256" key="1">
    <source>
        <dbReference type="SAM" id="Phobius"/>
    </source>
</evidence>
<dbReference type="InterPro" id="IPR052383">
    <property type="entry name" value="Anti-sigma-E_RseA-like"/>
</dbReference>
<name>B8GPK3_THISH</name>
<organism evidence="3 4">
    <name type="scientific">Thioalkalivibrio sulfidiphilus (strain HL-EbGR7)</name>
    <dbReference type="NCBI Taxonomy" id="396588"/>
    <lineage>
        <taxon>Bacteria</taxon>
        <taxon>Pseudomonadati</taxon>
        <taxon>Pseudomonadota</taxon>
        <taxon>Gammaproteobacteria</taxon>
        <taxon>Chromatiales</taxon>
        <taxon>Ectothiorhodospiraceae</taxon>
        <taxon>Thioalkalivibrio</taxon>
    </lineage>
</organism>
<dbReference type="Gene3D" id="1.10.10.880">
    <property type="entry name" value="Anti sigma-E protein RseA, N-terminal domain"/>
    <property type="match status" value="1"/>
</dbReference>
<dbReference type="eggNOG" id="COG3073">
    <property type="taxonomic scope" value="Bacteria"/>
</dbReference>
<evidence type="ECO:0000313" key="4">
    <source>
        <dbReference type="Proteomes" id="UP000002383"/>
    </source>
</evidence>
<protein>
    <submittedName>
        <fullName evidence="3">Anti sigma-E protein, RseA</fullName>
    </submittedName>
</protein>
<dbReference type="PANTHER" id="PTHR38104">
    <property type="match status" value="1"/>
</dbReference>
<keyword evidence="1" id="KW-1133">Transmembrane helix</keyword>
<dbReference type="SUPFAM" id="SSF89069">
    <property type="entry name" value="N-terminal, cytoplasmic domain of anti-sigmaE factor RseA"/>
    <property type="match status" value="1"/>
</dbReference>
<keyword evidence="1" id="KW-0472">Membrane</keyword>
<dbReference type="PANTHER" id="PTHR38104:SF1">
    <property type="entry name" value="ANTI-SIGMA-E FACTOR RSEA"/>
    <property type="match status" value="1"/>
</dbReference>
<proteinExistence type="predicted"/>
<keyword evidence="4" id="KW-1185">Reference proteome</keyword>
<dbReference type="KEGG" id="tgr:Tgr7_1084"/>
<dbReference type="EMBL" id="CP001339">
    <property type="protein sequence ID" value="ACL72170.1"/>
    <property type="molecule type" value="Genomic_DNA"/>
</dbReference>
<dbReference type="HOGENOM" id="CLU_081225_1_0_6"/>
<evidence type="ECO:0000313" key="3">
    <source>
        <dbReference type="EMBL" id="ACL72170.1"/>
    </source>
</evidence>
<reference evidence="3 4" key="1">
    <citation type="journal article" date="2011" name="Stand. Genomic Sci.">
        <title>Complete genome sequence of 'Thioalkalivibrio sulfidophilus' HL-EbGr7.</title>
        <authorList>
            <person name="Muyzer G."/>
            <person name="Sorokin D.Y."/>
            <person name="Mavromatis K."/>
            <person name="Lapidus A."/>
            <person name="Clum A."/>
            <person name="Ivanova N."/>
            <person name="Pati A."/>
            <person name="d'Haeseleer P."/>
            <person name="Woyke T."/>
            <person name="Kyrpides N.C."/>
        </authorList>
    </citation>
    <scope>NUCLEOTIDE SEQUENCE [LARGE SCALE GENOMIC DNA]</scope>
    <source>
        <strain evidence="3 4">HL-EbGR7</strain>
    </source>
</reference>
<accession>B8GPK3</accession>
<feature type="domain" description="Anti sigma-E protein RseA N-terminal" evidence="2">
    <location>
        <begin position="6"/>
        <end position="78"/>
    </location>
</feature>
<dbReference type="InterPro" id="IPR036147">
    <property type="entry name" value="Anti-sigma_E_RseA_N_sf"/>
</dbReference>
<feature type="transmembrane region" description="Helical" evidence="1">
    <location>
        <begin position="90"/>
        <end position="111"/>
    </location>
</feature>
<dbReference type="CDD" id="cd16328">
    <property type="entry name" value="RseA_N"/>
    <property type="match status" value="1"/>
</dbReference>
<dbReference type="Pfam" id="PF03872">
    <property type="entry name" value="RseA_N"/>
    <property type="match status" value="1"/>
</dbReference>
<dbReference type="STRING" id="396588.Tgr7_1084"/>
<sequence>MTATKNERLSTLVDDEADSFEVRRLVDELGKHPEDLAQWGRYHLIGDAIRGGLNRSAPPDFASRVSALIEQEPALTGVPQQVGRGLLKPVAGVAMAASVAVAVLVGVMNVGGTPETMPAPALAERPVSAPLAMQVAEGERQLASGNAQRVREASGFSRLETPDARLNSFIVNHAEHAGGQGLMPYVRVVGFETPGE</sequence>
<dbReference type="AlphaFoldDB" id="B8GPK3"/>
<dbReference type="GO" id="GO:0016989">
    <property type="term" value="F:sigma factor antagonist activity"/>
    <property type="evidence" value="ECO:0007669"/>
    <property type="project" value="InterPro"/>
</dbReference>
<dbReference type="OrthoDB" id="5298512at2"/>
<evidence type="ECO:0000259" key="2">
    <source>
        <dbReference type="Pfam" id="PF03872"/>
    </source>
</evidence>
<gene>
    <name evidence="3" type="ordered locus">Tgr7_1084</name>
</gene>